<dbReference type="STRING" id="28234.SAMN04488588_1567"/>
<evidence type="ECO:0000313" key="2">
    <source>
        <dbReference type="Proteomes" id="UP000199322"/>
    </source>
</evidence>
<dbReference type="InterPro" id="IPR016024">
    <property type="entry name" value="ARM-type_fold"/>
</dbReference>
<evidence type="ECO:0008006" key="3">
    <source>
        <dbReference type="Google" id="ProtNLM"/>
    </source>
</evidence>
<dbReference type="PROSITE" id="PS50077">
    <property type="entry name" value="HEAT_REPEAT"/>
    <property type="match status" value="1"/>
</dbReference>
<accession>A0A1G6NK17</accession>
<gene>
    <name evidence="1" type="ORF">SAMN04488588_1567</name>
</gene>
<dbReference type="Gene3D" id="1.25.10.20">
    <property type="entry name" value="Vitellinogen, superhelical"/>
    <property type="match status" value="1"/>
</dbReference>
<name>A0A1G6NK17_9BACT</name>
<dbReference type="InterPro" id="IPR011030">
    <property type="entry name" value="Lipovitellin_superhlx_dom"/>
</dbReference>
<evidence type="ECO:0000313" key="1">
    <source>
        <dbReference type="EMBL" id="SDC68243.1"/>
    </source>
</evidence>
<sequence length="422" mass="49357">MANEIIESYKILEEKIKSENAKIFFEMLDSNYPAFKSRAIQELTKLKIETPAIKEFIEDPDREVRLSSLKYLEKLALLEEEDLIKLTKDISPAIRRESIKFFISMGIEDEKIIEEKIKDPDPTVRYQLLISYLEYYPEESPKLIEKMKDDPYVKIKQLIEALENVSETMLDDTIPSNIKKISLIRYYEKTDAMVFFTTLKEVYGEVDKETKKIILRFLAGLPCDIIKKYLEGKIEEEKDYEILMSITKVIRKVCGTEDIPSWLINNFVDHKDPKIVKFGLKLAQDKEDIGYVDYARELLDEVDDDLVIGAADYLTFFQDYQLTDYVSEFLHSVSSKRIKEALKIIKKLKLENFINEISDIANNKKYPMSIRKNAINLLKYFKAKNLWEIPFNILKDPYENGQLKLASLNALLKLNPEMVTNI</sequence>
<organism evidence="1 2">
    <name type="scientific">Geotoga petraea</name>
    <dbReference type="NCBI Taxonomy" id="28234"/>
    <lineage>
        <taxon>Bacteria</taxon>
        <taxon>Thermotogati</taxon>
        <taxon>Thermotogota</taxon>
        <taxon>Thermotogae</taxon>
        <taxon>Petrotogales</taxon>
        <taxon>Petrotogaceae</taxon>
        <taxon>Geotoga</taxon>
    </lineage>
</organism>
<proteinExistence type="predicted"/>
<dbReference type="Proteomes" id="UP000199322">
    <property type="component" value="Unassembled WGS sequence"/>
</dbReference>
<reference evidence="1 2" key="1">
    <citation type="submission" date="2016-10" db="EMBL/GenBank/DDBJ databases">
        <authorList>
            <person name="de Groot N.N."/>
        </authorList>
    </citation>
    <scope>NUCLEOTIDE SEQUENCE [LARGE SCALE GENOMIC DNA]</scope>
    <source>
        <strain evidence="1 2">WG14</strain>
    </source>
</reference>
<dbReference type="EMBL" id="FMYV01000006">
    <property type="protein sequence ID" value="SDC68243.1"/>
    <property type="molecule type" value="Genomic_DNA"/>
</dbReference>
<dbReference type="SUPFAM" id="SSF48371">
    <property type="entry name" value="ARM repeat"/>
    <property type="match status" value="1"/>
</dbReference>
<protein>
    <recommendedName>
        <fullName evidence="3">HEAT repeat domain-containing protein</fullName>
    </recommendedName>
</protein>
<dbReference type="AlphaFoldDB" id="A0A1G6NK17"/>
<keyword evidence="2" id="KW-1185">Reference proteome</keyword>
<dbReference type="RefSeq" id="WP_091404504.1">
    <property type="nucleotide sequence ID" value="NZ_FMYV01000006.1"/>
</dbReference>
<dbReference type="InterPro" id="IPR021133">
    <property type="entry name" value="HEAT_type_2"/>
</dbReference>